<dbReference type="Proteomes" id="UP001412239">
    <property type="component" value="Unassembled WGS sequence"/>
</dbReference>
<dbReference type="EMBL" id="LN890974">
    <property type="protein sequence ID" value="CUS13361.1"/>
    <property type="molecule type" value="Genomic_DNA"/>
</dbReference>
<accession>A0A292Q2R3</accession>
<reference evidence="4" key="1">
    <citation type="submission" date="2015-10" db="EMBL/GenBank/DDBJ databases">
        <authorList>
            <person name="Regsiter A."/>
            <person name="william w."/>
        </authorList>
    </citation>
    <scope>NUCLEOTIDE SEQUENCE</scope>
    <source>
        <strain evidence="4">Montdore</strain>
    </source>
</reference>
<dbReference type="Pfam" id="PF13637">
    <property type="entry name" value="Ank_4"/>
    <property type="match status" value="1"/>
</dbReference>
<feature type="domain" description="F-box" evidence="3">
    <location>
        <begin position="1"/>
        <end position="45"/>
    </location>
</feature>
<evidence type="ECO:0000259" key="3">
    <source>
        <dbReference type="PROSITE" id="PS50181"/>
    </source>
</evidence>
<sequence length="340" mass="37023">MPFLHLPNEIIISISHHQSPPDIYALCRANRRLSALLIPELLKSVSARRGDTSSVRVLLKHGITKLLGDTFLHEAVRTEGEIAIKTLLDSGGFNATSTNAKGRAPLCLAVSDGQPAVVGLLLQCPGADVNPRSTGTRWPLVARAAHRGNEKIMRLLLANERLLVNATDLVGVTALTRAALEGRPEIASLLLADPRTDINHRDMWGRTPLLTSCVVGHFAVFKLLLEDPRTEVNAADREGQTPLHCCAERHRSHMVRPLLAHPRIDVNRRDISLCTPLFAAVAGQNTEVARILVADARVNVNTTGEFGQHPLVVAAEKGLSDVAEMLLQREDLNFCALNCN</sequence>
<protein>
    <recommendedName>
        <fullName evidence="3">F-box domain-containing protein</fullName>
    </recommendedName>
</protein>
<dbReference type="PANTHER" id="PTHR24141:SF1">
    <property type="entry name" value="2-5A-DEPENDENT RIBONUCLEASE"/>
    <property type="match status" value="1"/>
</dbReference>
<dbReference type="InterPro" id="IPR036770">
    <property type="entry name" value="Ankyrin_rpt-contain_sf"/>
</dbReference>
<dbReference type="PANTHER" id="PTHR24141">
    <property type="entry name" value="2-5A-DEPENDENT RIBONUCLEASE"/>
    <property type="match status" value="1"/>
</dbReference>
<organism evidence="4 5">
    <name type="scientific">Tuber aestivum</name>
    <name type="common">summer truffle</name>
    <dbReference type="NCBI Taxonomy" id="59557"/>
    <lineage>
        <taxon>Eukaryota</taxon>
        <taxon>Fungi</taxon>
        <taxon>Dikarya</taxon>
        <taxon>Ascomycota</taxon>
        <taxon>Pezizomycotina</taxon>
        <taxon>Pezizomycetes</taxon>
        <taxon>Pezizales</taxon>
        <taxon>Tuberaceae</taxon>
        <taxon>Tuber</taxon>
    </lineage>
</organism>
<dbReference type="AlphaFoldDB" id="A0A292Q2R3"/>
<feature type="non-terminal residue" evidence="4">
    <location>
        <position position="340"/>
    </location>
</feature>
<dbReference type="Pfam" id="PF12796">
    <property type="entry name" value="Ank_2"/>
    <property type="match status" value="3"/>
</dbReference>
<dbReference type="GO" id="GO:0003723">
    <property type="term" value="F:RNA binding"/>
    <property type="evidence" value="ECO:0007669"/>
    <property type="project" value="TreeGrafter"/>
</dbReference>
<dbReference type="InterPro" id="IPR002110">
    <property type="entry name" value="Ankyrin_rpt"/>
</dbReference>
<evidence type="ECO:0000256" key="1">
    <source>
        <dbReference type="ARBA" id="ARBA00022737"/>
    </source>
</evidence>
<dbReference type="SUPFAM" id="SSF48403">
    <property type="entry name" value="Ankyrin repeat"/>
    <property type="match status" value="1"/>
</dbReference>
<dbReference type="SMART" id="SM00248">
    <property type="entry name" value="ANK"/>
    <property type="match status" value="8"/>
</dbReference>
<proteinExistence type="predicted"/>
<name>A0A292Q2R3_9PEZI</name>
<keyword evidence="1" id="KW-0677">Repeat</keyword>
<keyword evidence="2" id="KW-0040">ANK repeat</keyword>
<dbReference type="GO" id="GO:0004540">
    <property type="term" value="F:RNA nuclease activity"/>
    <property type="evidence" value="ECO:0007669"/>
    <property type="project" value="TreeGrafter"/>
</dbReference>
<dbReference type="GO" id="GO:0006396">
    <property type="term" value="P:RNA processing"/>
    <property type="evidence" value="ECO:0007669"/>
    <property type="project" value="TreeGrafter"/>
</dbReference>
<dbReference type="PROSITE" id="PS50181">
    <property type="entry name" value="FBOX"/>
    <property type="match status" value="1"/>
</dbReference>
<evidence type="ECO:0000256" key="2">
    <source>
        <dbReference type="ARBA" id="ARBA00023043"/>
    </source>
</evidence>
<gene>
    <name evidence="4" type="ORF">GSTUAT00002601001</name>
</gene>
<dbReference type="Gene3D" id="1.25.40.20">
    <property type="entry name" value="Ankyrin repeat-containing domain"/>
    <property type="match status" value="1"/>
</dbReference>
<dbReference type="InterPro" id="IPR001810">
    <property type="entry name" value="F-box_dom"/>
</dbReference>
<evidence type="ECO:0000313" key="5">
    <source>
        <dbReference type="Proteomes" id="UP001412239"/>
    </source>
</evidence>
<keyword evidence="5" id="KW-1185">Reference proteome</keyword>
<evidence type="ECO:0000313" key="4">
    <source>
        <dbReference type="EMBL" id="CUS13361.1"/>
    </source>
</evidence>